<evidence type="ECO:0000256" key="16">
    <source>
        <dbReference type="ARBA" id="ARBA00082424"/>
    </source>
</evidence>
<dbReference type="GO" id="GO:0002040">
    <property type="term" value="P:sprouting angiogenesis"/>
    <property type="evidence" value="ECO:0007669"/>
    <property type="project" value="TreeGrafter"/>
</dbReference>
<evidence type="ECO:0000256" key="17">
    <source>
        <dbReference type="RuleBase" id="RU003818"/>
    </source>
</evidence>
<dbReference type="EMBL" id="JANPWB010000012">
    <property type="protein sequence ID" value="KAJ1116775.1"/>
    <property type="molecule type" value="Genomic_DNA"/>
</dbReference>
<keyword evidence="20" id="KW-1185">Reference proteome</keyword>
<evidence type="ECO:0000259" key="18">
    <source>
        <dbReference type="PROSITE" id="PS50278"/>
    </source>
</evidence>
<dbReference type="Proteomes" id="UP001066276">
    <property type="component" value="Chromosome 8"/>
</dbReference>
<dbReference type="InterPro" id="IPR023581">
    <property type="entry name" value="PD_growth_factor_CS"/>
</dbReference>
<dbReference type="CDD" id="cd00135">
    <property type="entry name" value="PDGF"/>
    <property type="match status" value="1"/>
</dbReference>
<dbReference type="GO" id="GO:0048010">
    <property type="term" value="P:vascular endothelial growth factor receptor signaling pathway"/>
    <property type="evidence" value="ECO:0007669"/>
    <property type="project" value="TreeGrafter"/>
</dbReference>
<feature type="non-terminal residue" evidence="19">
    <location>
        <position position="268"/>
    </location>
</feature>
<dbReference type="PROSITE" id="PS00249">
    <property type="entry name" value="PDGF_1"/>
    <property type="match status" value="1"/>
</dbReference>
<evidence type="ECO:0000256" key="11">
    <source>
        <dbReference type="ARBA" id="ARBA00023157"/>
    </source>
</evidence>
<evidence type="ECO:0000256" key="2">
    <source>
        <dbReference type="ARBA" id="ARBA00006686"/>
    </source>
</evidence>
<keyword evidence="13" id="KW-0497">Mitogen</keyword>
<dbReference type="FunFam" id="2.10.90.10:FF:000021">
    <property type="entry name" value="vascular endothelial growth factor D"/>
    <property type="match status" value="1"/>
</dbReference>
<dbReference type="Gene3D" id="2.10.90.10">
    <property type="entry name" value="Cystine-knot cytokines"/>
    <property type="match status" value="1"/>
</dbReference>
<evidence type="ECO:0000256" key="3">
    <source>
        <dbReference type="ARBA" id="ARBA00022473"/>
    </source>
</evidence>
<dbReference type="GO" id="GO:0038084">
    <property type="term" value="P:vascular endothelial growth factor signaling pathway"/>
    <property type="evidence" value="ECO:0007669"/>
    <property type="project" value="TreeGrafter"/>
</dbReference>
<dbReference type="InterPro" id="IPR000072">
    <property type="entry name" value="PDGF/VEGF_dom"/>
</dbReference>
<evidence type="ECO:0000256" key="10">
    <source>
        <dbReference type="ARBA" id="ARBA00023030"/>
    </source>
</evidence>
<dbReference type="PROSITE" id="PS50278">
    <property type="entry name" value="PDGF_2"/>
    <property type="match status" value="1"/>
</dbReference>
<keyword evidence="10 17" id="KW-0339">Growth factor</keyword>
<evidence type="ECO:0000256" key="1">
    <source>
        <dbReference type="ARBA" id="ARBA00004613"/>
    </source>
</evidence>
<dbReference type="GO" id="GO:0030154">
    <property type="term" value="P:cell differentiation"/>
    <property type="evidence" value="ECO:0007669"/>
    <property type="project" value="UniProtKB-KW"/>
</dbReference>
<keyword evidence="12" id="KW-0325">Glycoprotein</keyword>
<organism evidence="19 20">
    <name type="scientific">Pleurodeles waltl</name>
    <name type="common">Iberian ribbed newt</name>
    <dbReference type="NCBI Taxonomy" id="8319"/>
    <lineage>
        <taxon>Eukaryota</taxon>
        <taxon>Metazoa</taxon>
        <taxon>Chordata</taxon>
        <taxon>Craniata</taxon>
        <taxon>Vertebrata</taxon>
        <taxon>Euteleostomi</taxon>
        <taxon>Amphibia</taxon>
        <taxon>Batrachia</taxon>
        <taxon>Caudata</taxon>
        <taxon>Salamandroidea</taxon>
        <taxon>Salamandridae</taxon>
        <taxon>Pleurodelinae</taxon>
        <taxon>Pleurodeles</taxon>
    </lineage>
</organism>
<evidence type="ECO:0000256" key="7">
    <source>
        <dbReference type="ARBA" id="ARBA00022729"/>
    </source>
</evidence>
<dbReference type="GO" id="GO:0016020">
    <property type="term" value="C:membrane"/>
    <property type="evidence" value="ECO:0007669"/>
    <property type="project" value="InterPro"/>
</dbReference>
<dbReference type="PANTHER" id="PTHR12025">
    <property type="entry name" value="VASCULAR ENDOTHELIAL GROWTH FACTOR"/>
    <property type="match status" value="1"/>
</dbReference>
<keyword evidence="5" id="KW-0037">Angiogenesis</keyword>
<name>A0AAV7NL45_PLEWA</name>
<dbReference type="GO" id="GO:0045766">
    <property type="term" value="P:positive regulation of angiogenesis"/>
    <property type="evidence" value="ECO:0007669"/>
    <property type="project" value="TreeGrafter"/>
</dbReference>
<gene>
    <name evidence="19" type="ORF">NDU88_004981</name>
</gene>
<dbReference type="SMART" id="SM00141">
    <property type="entry name" value="PDGF"/>
    <property type="match status" value="1"/>
</dbReference>
<dbReference type="GO" id="GO:0001666">
    <property type="term" value="P:response to hypoxia"/>
    <property type="evidence" value="ECO:0007669"/>
    <property type="project" value="TreeGrafter"/>
</dbReference>
<keyword evidence="3" id="KW-0217">Developmental protein</keyword>
<keyword evidence="11" id="KW-1015">Disulfide bond</keyword>
<evidence type="ECO:0000313" key="19">
    <source>
        <dbReference type="EMBL" id="KAJ1116775.1"/>
    </source>
</evidence>
<evidence type="ECO:0000256" key="15">
    <source>
        <dbReference type="ARBA" id="ARBA00070958"/>
    </source>
</evidence>
<comment type="subunit">
    <text evidence="14">Homodimer; non-covalent and antiparallel.</text>
</comment>
<keyword evidence="4" id="KW-0964">Secreted</keyword>
<feature type="non-terminal residue" evidence="19">
    <location>
        <position position="1"/>
    </location>
</feature>
<keyword evidence="9" id="KW-0221">Differentiation</keyword>
<evidence type="ECO:0000256" key="6">
    <source>
        <dbReference type="ARBA" id="ARBA00022685"/>
    </source>
</evidence>
<keyword evidence="7" id="KW-0732">Signal</keyword>
<dbReference type="GO" id="GO:0005615">
    <property type="term" value="C:extracellular space"/>
    <property type="evidence" value="ECO:0007669"/>
    <property type="project" value="TreeGrafter"/>
</dbReference>
<reference evidence="19" key="1">
    <citation type="journal article" date="2022" name="bioRxiv">
        <title>Sequencing and chromosome-scale assembly of the giantPleurodeles waltlgenome.</title>
        <authorList>
            <person name="Brown T."/>
            <person name="Elewa A."/>
            <person name="Iarovenko S."/>
            <person name="Subramanian E."/>
            <person name="Araus A.J."/>
            <person name="Petzold A."/>
            <person name="Susuki M."/>
            <person name="Suzuki K.-i.T."/>
            <person name="Hayashi T."/>
            <person name="Toyoda A."/>
            <person name="Oliveira C."/>
            <person name="Osipova E."/>
            <person name="Leigh N.D."/>
            <person name="Simon A."/>
            <person name="Yun M.H."/>
        </authorList>
    </citation>
    <scope>NUCLEOTIDE SEQUENCE</scope>
    <source>
        <strain evidence="19">20211129_DDA</strain>
        <tissue evidence="19">Liver</tissue>
    </source>
</reference>
<evidence type="ECO:0000256" key="5">
    <source>
        <dbReference type="ARBA" id="ARBA00022657"/>
    </source>
</evidence>
<keyword evidence="8" id="KW-0677">Repeat</keyword>
<sequence length="268" mass="30519">GISQAELEQRIRAAASLEELLQITHPRELKLWRCRSKLRSFAGVDSRSPSHRSTRFAAAFYDIEILNVIDEEWQKTQCMPRETCVDVAKDLGTSTSMFFKPPCVSVFRCGGCCNEESLTCVNTSTSYVSKTVFEISVPFMQAEPVMLKIANHTGCKCLPSTRRSPSIIRRSVRYPGEDGCPHANKHCPRGWIWENSRCECVIQEYPKNKPPEELPLCGPHMDFEDSCECVCKRTCSRHHVLNSQNCTCECKENLESCFLKQKIFHPDT</sequence>
<comment type="caution">
    <text evidence="19">The sequence shown here is derived from an EMBL/GenBank/DDBJ whole genome shotgun (WGS) entry which is preliminary data.</text>
</comment>
<evidence type="ECO:0000313" key="20">
    <source>
        <dbReference type="Proteomes" id="UP001066276"/>
    </source>
</evidence>
<dbReference type="SUPFAM" id="SSF57501">
    <property type="entry name" value="Cystine-knot cytokines"/>
    <property type="match status" value="1"/>
</dbReference>
<dbReference type="PANTHER" id="PTHR12025:SF11">
    <property type="entry name" value="VASCULAR ENDOTHELIAL GROWTH FACTOR D"/>
    <property type="match status" value="1"/>
</dbReference>
<protein>
    <recommendedName>
        <fullName evidence="15">Vascular endothelial growth factor D</fullName>
    </recommendedName>
    <alternativeName>
        <fullName evidence="16">c-Fos-induced growth factor</fullName>
    </alternativeName>
</protein>
<evidence type="ECO:0000256" key="14">
    <source>
        <dbReference type="ARBA" id="ARBA00064778"/>
    </source>
</evidence>
<dbReference type="Pfam" id="PF00341">
    <property type="entry name" value="PDGF"/>
    <property type="match status" value="1"/>
</dbReference>
<dbReference type="InterPro" id="IPR050507">
    <property type="entry name" value="PDGF/VEGF_growth_factor"/>
</dbReference>
<evidence type="ECO:0000256" key="13">
    <source>
        <dbReference type="ARBA" id="ARBA00023246"/>
    </source>
</evidence>
<proteinExistence type="inferred from homology"/>
<dbReference type="GO" id="GO:0005172">
    <property type="term" value="F:vascular endothelial growth factor receptor binding"/>
    <property type="evidence" value="ECO:0007669"/>
    <property type="project" value="TreeGrafter"/>
</dbReference>
<keyword evidence="6" id="KW-0165">Cleavage on pair of basic residues</keyword>
<dbReference type="AlphaFoldDB" id="A0AAV7NL45"/>
<dbReference type="GO" id="GO:0051781">
    <property type="term" value="P:positive regulation of cell division"/>
    <property type="evidence" value="ECO:0007669"/>
    <property type="project" value="UniProtKB-KW"/>
</dbReference>
<evidence type="ECO:0000256" key="4">
    <source>
        <dbReference type="ARBA" id="ARBA00022525"/>
    </source>
</evidence>
<dbReference type="GO" id="GO:0008083">
    <property type="term" value="F:growth factor activity"/>
    <property type="evidence" value="ECO:0007669"/>
    <property type="project" value="UniProtKB-KW"/>
</dbReference>
<comment type="subcellular location">
    <subcellularLocation>
        <location evidence="1">Secreted</location>
    </subcellularLocation>
</comment>
<accession>A0AAV7NL45</accession>
<evidence type="ECO:0000256" key="8">
    <source>
        <dbReference type="ARBA" id="ARBA00022737"/>
    </source>
</evidence>
<comment type="similarity">
    <text evidence="2 17">Belongs to the PDGF/VEGF growth factor family.</text>
</comment>
<dbReference type="GO" id="GO:0050930">
    <property type="term" value="P:induction of positive chemotaxis"/>
    <property type="evidence" value="ECO:0007669"/>
    <property type="project" value="TreeGrafter"/>
</dbReference>
<dbReference type="GO" id="GO:0001938">
    <property type="term" value="P:positive regulation of endothelial cell proliferation"/>
    <property type="evidence" value="ECO:0007669"/>
    <property type="project" value="TreeGrafter"/>
</dbReference>
<feature type="domain" description="Platelet-derived growth factor (PDGF) family profile" evidence="18">
    <location>
        <begin position="64"/>
        <end position="162"/>
    </location>
</feature>
<dbReference type="GO" id="GO:0042056">
    <property type="term" value="F:chemoattractant activity"/>
    <property type="evidence" value="ECO:0007669"/>
    <property type="project" value="TreeGrafter"/>
</dbReference>
<evidence type="ECO:0000256" key="9">
    <source>
        <dbReference type="ARBA" id="ARBA00022782"/>
    </source>
</evidence>
<dbReference type="GO" id="GO:0060754">
    <property type="term" value="P:positive regulation of mast cell chemotaxis"/>
    <property type="evidence" value="ECO:0007669"/>
    <property type="project" value="TreeGrafter"/>
</dbReference>
<evidence type="ECO:0000256" key="12">
    <source>
        <dbReference type="ARBA" id="ARBA00023180"/>
    </source>
</evidence>
<dbReference type="InterPro" id="IPR029034">
    <property type="entry name" value="Cystine-knot_cytokine"/>
</dbReference>